<keyword evidence="1" id="KW-0378">Hydrolase</keyword>
<protein>
    <submittedName>
        <fullName evidence="5">Putative concanavalin A-like lectin/glucanase domain-containing protein</fullName>
    </submittedName>
    <submittedName>
        <fullName evidence="4">Xyloglucan:xyloglucosyl transferase</fullName>
        <ecNumber evidence="4">2.4.1.207</ecNumber>
    </submittedName>
</protein>
<evidence type="ECO:0000313" key="6">
    <source>
        <dbReference type="Proteomes" id="UP000215914"/>
    </source>
</evidence>
<dbReference type="Gramene" id="mRNA:HanXRQr2_Chr10g0431891">
    <property type="protein sequence ID" value="mRNA:HanXRQr2_Chr10g0431891"/>
    <property type="gene ID" value="HanXRQr2_Chr10g0431891"/>
</dbReference>
<dbReference type="EMBL" id="MNCJ02000325">
    <property type="protein sequence ID" value="KAF5785712.1"/>
    <property type="molecule type" value="Genomic_DNA"/>
</dbReference>
<evidence type="ECO:0000259" key="3">
    <source>
        <dbReference type="Pfam" id="PF00722"/>
    </source>
</evidence>
<dbReference type="SUPFAM" id="SSF49899">
    <property type="entry name" value="Concanavalin A-like lectins/glucanases"/>
    <property type="match status" value="1"/>
</dbReference>
<dbReference type="EMBL" id="CM007899">
    <property type="protein sequence ID" value="OTG10555.1"/>
    <property type="molecule type" value="Genomic_DNA"/>
</dbReference>
<keyword evidence="4" id="KW-0328">Glycosyltransferase</keyword>
<sequence>MQGNREQRLNLLFDPTKDFHTYSILWNQRQVVSIWNADDWATQGMRLSHDNCRFR</sequence>
<dbReference type="InterPro" id="IPR044791">
    <property type="entry name" value="Beta-glucanase/XTH"/>
</dbReference>
<keyword evidence="6" id="KW-1185">Reference proteome</keyword>
<dbReference type="GO" id="GO:0030246">
    <property type="term" value="F:carbohydrate binding"/>
    <property type="evidence" value="ECO:0007669"/>
    <property type="project" value="UniProtKB-KW"/>
</dbReference>
<reference evidence="5" key="2">
    <citation type="submission" date="2017-02" db="EMBL/GenBank/DDBJ databases">
        <title>Sunflower complete genome.</title>
        <authorList>
            <person name="Langlade N."/>
            <person name="Munos S."/>
        </authorList>
    </citation>
    <scope>NUCLEOTIDE SEQUENCE [LARGE SCALE GENOMIC DNA]</scope>
    <source>
        <tissue evidence="5">Leaves</tissue>
    </source>
</reference>
<name>A0A251THF2_HELAN</name>
<dbReference type="EC" id="2.4.1.207" evidence="4"/>
<dbReference type="PANTHER" id="PTHR31062">
    <property type="entry name" value="XYLOGLUCAN ENDOTRANSGLUCOSYLASE/HYDROLASE PROTEIN 8-RELATED"/>
    <property type="match status" value="1"/>
</dbReference>
<keyword evidence="4" id="KW-0808">Transferase</keyword>
<dbReference type="AlphaFoldDB" id="A0A251THF2"/>
<dbReference type="Gene3D" id="2.60.120.200">
    <property type="match status" value="1"/>
</dbReference>
<dbReference type="GO" id="GO:0016762">
    <property type="term" value="F:xyloglucan:xyloglucosyl transferase activity"/>
    <property type="evidence" value="ECO:0007669"/>
    <property type="project" value="UniProtKB-EC"/>
</dbReference>
<keyword evidence="5" id="KW-0430">Lectin</keyword>
<dbReference type="Proteomes" id="UP000215914">
    <property type="component" value="Chromosome 10"/>
</dbReference>
<reference evidence="4" key="3">
    <citation type="submission" date="2020-06" db="EMBL/GenBank/DDBJ databases">
        <title>Helianthus annuus Genome sequencing and assembly Release 2.</title>
        <authorList>
            <person name="Gouzy J."/>
            <person name="Langlade N."/>
            <person name="Munos S."/>
        </authorList>
    </citation>
    <scope>NUCLEOTIDE SEQUENCE</scope>
    <source>
        <tissue evidence="4">Leaves</tissue>
    </source>
</reference>
<dbReference type="InterPro" id="IPR013320">
    <property type="entry name" value="ConA-like_dom_sf"/>
</dbReference>
<evidence type="ECO:0000313" key="5">
    <source>
        <dbReference type="EMBL" id="OTG10555.1"/>
    </source>
</evidence>
<dbReference type="InParanoid" id="A0A251THF2"/>
<reference evidence="4 6" key="1">
    <citation type="journal article" date="2017" name="Nature">
        <title>The sunflower genome provides insights into oil metabolism, flowering and Asterid evolution.</title>
        <authorList>
            <person name="Badouin H."/>
            <person name="Gouzy J."/>
            <person name="Grassa C.J."/>
            <person name="Murat F."/>
            <person name="Staton S.E."/>
            <person name="Cottret L."/>
            <person name="Lelandais-Briere C."/>
            <person name="Owens G.L."/>
            <person name="Carrere S."/>
            <person name="Mayjonade B."/>
            <person name="Legrand L."/>
            <person name="Gill N."/>
            <person name="Kane N.C."/>
            <person name="Bowers J.E."/>
            <person name="Hubner S."/>
            <person name="Bellec A."/>
            <person name="Berard A."/>
            <person name="Berges H."/>
            <person name="Blanchet N."/>
            <person name="Boniface M.C."/>
            <person name="Brunel D."/>
            <person name="Catrice O."/>
            <person name="Chaidir N."/>
            <person name="Claudel C."/>
            <person name="Donnadieu C."/>
            <person name="Faraut T."/>
            <person name="Fievet G."/>
            <person name="Helmstetter N."/>
            <person name="King M."/>
            <person name="Knapp S.J."/>
            <person name="Lai Z."/>
            <person name="Le Paslier M.C."/>
            <person name="Lippi Y."/>
            <person name="Lorenzon L."/>
            <person name="Mandel J.R."/>
            <person name="Marage G."/>
            <person name="Marchand G."/>
            <person name="Marquand E."/>
            <person name="Bret-Mestries E."/>
            <person name="Morien E."/>
            <person name="Nambeesan S."/>
            <person name="Nguyen T."/>
            <person name="Pegot-Espagnet P."/>
            <person name="Pouilly N."/>
            <person name="Raftis F."/>
            <person name="Sallet E."/>
            <person name="Schiex T."/>
            <person name="Thomas J."/>
            <person name="Vandecasteele C."/>
            <person name="Vares D."/>
            <person name="Vear F."/>
            <person name="Vautrin S."/>
            <person name="Crespi M."/>
            <person name="Mangin B."/>
            <person name="Burke J.M."/>
            <person name="Salse J."/>
            <person name="Munos S."/>
            <person name="Vincourt P."/>
            <person name="Rieseberg L.H."/>
            <person name="Langlade N.B."/>
        </authorList>
    </citation>
    <scope>NUCLEOTIDE SEQUENCE [LARGE SCALE GENOMIC DNA]</scope>
    <source>
        <strain evidence="6">cv. SF193</strain>
        <tissue evidence="4">Leaves</tissue>
    </source>
</reference>
<feature type="domain" description="GH16" evidence="3">
    <location>
        <begin position="2"/>
        <end position="31"/>
    </location>
</feature>
<evidence type="ECO:0000313" key="4">
    <source>
        <dbReference type="EMBL" id="KAF5785712.1"/>
    </source>
</evidence>
<dbReference type="InterPro" id="IPR000757">
    <property type="entry name" value="Beta-glucanase-like"/>
</dbReference>
<dbReference type="Pfam" id="PF00722">
    <property type="entry name" value="Glyco_hydro_16"/>
    <property type="match status" value="1"/>
</dbReference>
<dbReference type="STRING" id="4232.A0A251THF2"/>
<dbReference type="GO" id="GO:0004553">
    <property type="term" value="F:hydrolase activity, hydrolyzing O-glycosyl compounds"/>
    <property type="evidence" value="ECO:0007669"/>
    <property type="project" value="InterPro"/>
</dbReference>
<accession>A0A251THF2</accession>
<gene>
    <name evidence="5" type="ORF">HannXRQ_Chr10g0288941</name>
    <name evidence="4" type="ORF">HanXRQr2_Chr10g0431891</name>
</gene>
<keyword evidence="2" id="KW-0326">Glycosidase</keyword>
<evidence type="ECO:0000256" key="2">
    <source>
        <dbReference type="ARBA" id="ARBA00023295"/>
    </source>
</evidence>
<dbReference type="GO" id="GO:0005975">
    <property type="term" value="P:carbohydrate metabolic process"/>
    <property type="evidence" value="ECO:0007669"/>
    <property type="project" value="InterPro"/>
</dbReference>
<proteinExistence type="predicted"/>
<organism evidence="5 6">
    <name type="scientific">Helianthus annuus</name>
    <name type="common">Common sunflower</name>
    <dbReference type="NCBI Taxonomy" id="4232"/>
    <lineage>
        <taxon>Eukaryota</taxon>
        <taxon>Viridiplantae</taxon>
        <taxon>Streptophyta</taxon>
        <taxon>Embryophyta</taxon>
        <taxon>Tracheophyta</taxon>
        <taxon>Spermatophyta</taxon>
        <taxon>Magnoliopsida</taxon>
        <taxon>eudicotyledons</taxon>
        <taxon>Gunneridae</taxon>
        <taxon>Pentapetalae</taxon>
        <taxon>asterids</taxon>
        <taxon>campanulids</taxon>
        <taxon>Asterales</taxon>
        <taxon>Asteraceae</taxon>
        <taxon>Asteroideae</taxon>
        <taxon>Heliantheae alliance</taxon>
        <taxon>Heliantheae</taxon>
        <taxon>Helianthus</taxon>
    </lineage>
</organism>
<evidence type="ECO:0000256" key="1">
    <source>
        <dbReference type="ARBA" id="ARBA00022801"/>
    </source>
</evidence>